<reference evidence="1 2" key="1">
    <citation type="submission" date="2022-08" db="EMBL/GenBank/DDBJ databases">
        <title>Myroides zhujiangensis sp. nov., a novel bacterium isolated from sediment in the Pearl River Estuary.</title>
        <authorList>
            <person name="Cui L."/>
        </authorList>
    </citation>
    <scope>NUCLEOTIDE SEQUENCE [LARGE SCALE GENOMIC DNA]</scope>
    <source>
        <strain evidence="1 2">SCSIO 72103</strain>
    </source>
</reference>
<protein>
    <submittedName>
        <fullName evidence="1">Uncharacterized protein</fullName>
    </submittedName>
</protein>
<dbReference type="EMBL" id="CP102382">
    <property type="protein sequence ID" value="UUV21947.1"/>
    <property type="molecule type" value="Genomic_DNA"/>
</dbReference>
<keyword evidence="2" id="KW-1185">Reference proteome</keyword>
<dbReference type="Proteomes" id="UP001317001">
    <property type="component" value="Chromosome"/>
</dbReference>
<organism evidence="1 2">
    <name type="scientific">Paenimyroides aestuarii</name>
    <dbReference type="NCBI Taxonomy" id="2968490"/>
    <lineage>
        <taxon>Bacteria</taxon>
        <taxon>Pseudomonadati</taxon>
        <taxon>Bacteroidota</taxon>
        <taxon>Flavobacteriia</taxon>
        <taxon>Flavobacteriales</taxon>
        <taxon>Flavobacteriaceae</taxon>
        <taxon>Paenimyroides</taxon>
    </lineage>
</organism>
<name>A0ABY5NU08_9FLAO</name>
<evidence type="ECO:0000313" key="2">
    <source>
        <dbReference type="Proteomes" id="UP001317001"/>
    </source>
</evidence>
<evidence type="ECO:0000313" key="1">
    <source>
        <dbReference type="EMBL" id="UUV21947.1"/>
    </source>
</evidence>
<dbReference type="RefSeq" id="WP_257499867.1">
    <property type="nucleotide sequence ID" value="NZ_CP102382.1"/>
</dbReference>
<accession>A0ABY5NU08</accession>
<sequence length="124" mass="15009">MESKKRYYIYTNYQACYEYLYAEPKFCEALAYLLTFEKMYDFRVIPHTSSIEISNENIKIFIVLMGSFQFDKYDEVKNEKNVHFVSFDRAIDERYEFFIMKNKIKFISIGMLMETVSALTRKGW</sequence>
<gene>
    <name evidence="1" type="ORF">NPX36_02575</name>
</gene>
<proteinExistence type="predicted"/>